<dbReference type="Proteomes" id="UP000038802">
    <property type="component" value="Unassembled WGS sequence"/>
</dbReference>
<dbReference type="AlphaFoldDB" id="A0A0U0RHW8"/>
<evidence type="ECO:0000313" key="2">
    <source>
        <dbReference type="EMBL" id="COW10063.1"/>
    </source>
</evidence>
<protein>
    <submittedName>
        <fullName evidence="1">Uncharacterized protein</fullName>
    </submittedName>
</protein>
<reference evidence="4 5" key="1">
    <citation type="submission" date="2015-03" db="EMBL/GenBank/DDBJ databases">
        <authorList>
            <consortium name="Pathogen Informatics"/>
        </authorList>
    </citation>
    <scope>NUCLEOTIDE SEQUENCE [LARGE SCALE GENOMIC DNA]</scope>
    <source>
        <strain evidence="4">K00500041</strain>
        <strain evidence="3 5">M09401471</strain>
        <strain evidence="2 6">P00601463</strain>
    </source>
</reference>
<evidence type="ECO:0000313" key="5">
    <source>
        <dbReference type="Proteomes" id="UP000044938"/>
    </source>
</evidence>
<proteinExistence type="predicted"/>
<reference evidence="1" key="2">
    <citation type="submission" date="2015-03" db="EMBL/GenBank/DDBJ databases">
        <authorList>
            <person name="Murphy D."/>
        </authorList>
    </citation>
    <scope>NUCLEOTIDE SEQUENCE [LARGE SCALE GENOMIC DNA]</scope>
    <source>
        <strain evidence="1">K00500041</strain>
    </source>
</reference>
<evidence type="ECO:0000313" key="1">
    <source>
        <dbReference type="EMBL" id="COV36550.1"/>
    </source>
</evidence>
<evidence type="ECO:0000313" key="4">
    <source>
        <dbReference type="Proteomes" id="UP000038802"/>
    </source>
</evidence>
<dbReference type="EMBL" id="CSAE01000098">
    <property type="protein sequence ID" value="COV36550.1"/>
    <property type="molecule type" value="Genomic_DNA"/>
</dbReference>
<dbReference type="Proteomes" id="UP000048600">
    <property type="component" value="Unassembled WGS sequence"/>
</dbReference>
<sequence>MLDGAADRMDMKCLGQCQLFLTGDVEGQHRVGAGMPQYGRIVVSGQLQVLWLGAVAIQHSGYLAGAPGPPGRALAGLGTHRDAQLVACGFGHMSLLGGSVTSFGGTARVATACRPPSITVFCRPAVDRRPPSP</sequence>
<dbReference type="EMBL" id="CSAJ01000221">
    <property type="protein sequence ID" value="COW18644.1"/>
    <property type="molecule type" value="Genomic_DNA"/>
</dbReference>
<dbReference type="EMBL" id="CHKL01000129">
    <property type="protein sequence ID" value="COW10063.1"/>
    <property type="molecule type" value="Genomic_DNA"/>
</dbReference>
<evidence type="ECO:0000313" key="6">
    <source>
        <dbReference type="Proteomes" id="UP000048600"/>
    </source>
</evidence>
<name>A0A0U0RHW8_MYCTX</name>
<gene>
    <name evidence="1" type="ORF">ERS007703_01236</name>
    <name evidence="3" type="ORF">ERS007720_01949</name>
    <name evidence="2" type="ORF">ERS007741_01482</name>
</gene>
<dbReference type="Proteomes" id="UP000044938">
    <property type="component" value="Unassembled WGS sequence"/>
</dbReference>
<organism evidence="1 4">
    <name type="scientific">Mycobacterium tuberculosis</name>
    <dbReference type="NCBI Taxonomy" id="1773"/>
    <lineage>
        <taxon>Bacteria</taxon>
        <taxon>Bacillati</taxon>
        <taxon>Actinomycetota</taxon>
        <taxon>Actinomycetes</taxon>
        <taxon>Mycobacteriales</taxon>
        <taxon>Mycobacteriaceae</taxon>
        <taxon>Mycobacterium</taxon>
        <taxon>Mycobacterium tuberculosis complex</taxon>
    </lineage>
</organism>
<evidence type="ECO:0000313" key="3">
    <source>
        <dbReference type="EMBL" id="COW18644.1"/>
    </source>
</evidence>
<accession>A0A0U0RHW8</accession>